<dbReference type="SUPFAM" id="SSF57850">
    <property type="entry name" value="RING/U-box"/>
    <property type="match status" value="1"/>
</dbReference>
<sequence length="965" mass="108455">MSQRNSRGGRSRPSGRGVWHNRQYYNGNPSWDYGYNAQVYFDPHQYSQYHEPAWGPYHCDENSPQRWQNYYGGYPNDRHYNNGYEAHGPNPRGNGRFRGRQARQQDEPRRNRQPLRNSQQQEDSAGARGDQADNHRGGEAVATNSTVHVRPSYKYSGGPRRGGSRRTREEVSQVSQRENLVQQLTNGTYECMVCCDQVRQKDPVWSCTKCYHVFHLLCAKKWAKSSHSGDQGWRCPACQECYRQMPNIYRCFCSKMREPEWNRRDIPHSCGEVCGQERPNPLCNHSCTILCHPGPCPSCNAQVRRSCPCGKVTKDIRCGIGQFLCEEKCGKILNCGVHKCQKQCHLGPCEDCQETVSQVCYCGKDSQSLPCNSETAGSLHYECEGKCMKTLSCGNHECSSKCHEGDCPPCALIPSVVQTCPCGETNLAQLERQLNQTPRQSCMDPIPTCDKLCKRILSCGPADQRHTCQATCHMGHCPPCSGVTPVRCRCGYLEKEVPCKELHSKSDEILCEKRCLKRLSCSRHKCQRNCCIDVDHACPQICGKKLSCGLHKCEETCHRGNCPPCWRSSFDELYCHCASQVMFPPVPCGTRPPVCDQPCRRPHSCDHSVMHNCHSDPSCPPCTHLTEKRCHCGKEVRKHIPCFQDSVSCGRPCGKQLDCPLQHTCKKPCHSGKCLEEEESCTQPCIAPRPICSHPCRTPCHDGDCPESTPCKEMLKLSCLCGNRTAVRPCSQQTKEYSQVTTALLASQVAAAQSGETLDVSNLFKGGIPMKIECNEECARLDRNRRLALALQIQNPDLESKLRSPQYSQFMKDMGLKQPQFAQMVHEKLAELVQLAKQSKQKSRSYTFPPSGREKRQFIHEYCEHFGCESVAIDEEPNRSIIVTAPRATCWMPSHSLVVVVQREHGKRVISAPPIMSERKNAEITLKEAKSVTNEGSSQATSSASRPDDSSADAPIDYFDYPGPS</sequence>
<dbReference type="SMART" id="SM00393">
    <property type="entry name" value="R3H"/>
    <property type="match status" value="1"/>
</dbReference>
<dbReference type="GO" id="GO:0005634">
    <property type="term" value="C:nucleus"/>
    <property type="evidence" value="ECO:0007669"/>
    <property type="project" value="UniProtKB-SubCell"/>
</dbReference>
<name>A0A7R9A3X7_9CRUS</name>
<dbReference type="PANTHER" id="PTHR12360:SF12">
    <property type="entry name" value="TRANSCRIPTIONAL REPRESSOR NF-X1"/>
    <property type="match status" value="1"/>
</dbReference>
<proteinExistence type="inferred from homology"/>
<comment type="similarity">
    <text evidence="2">Belongs to the NFX1 family.</text>
</comment>
<dbReference type="SMART" id="SM00184">
    <property type="entry name" value="RING"/>
    <property type="match status" value="1"/>
</dbReference>
<dbReference type="InterPro" id="IPR034076">
    <property type="entry name" value="R3H_NF-X1"/>
</dbReference>
<evidence type="ECO:0000256" key="3">
    <source>
        <dbReference type="ARBA" id="ARBA00022723"/>
    </source>
</evidence>
<evidence type="ECO:0000256" key="10">
    <source>
        <dbReference type="PROSITE-ProRule" id="PRU00175"/>
    </source>
</evidence>
<evidence type="ECO:0000256" key="1">
    <source>
        <dbReference type="ARBA" id="ARBA00004123"/>
    </source>
</evidence>
<reference evidence="15" key="1">
    <citation type="submission" date="2020-11" db="EMBL/GenBank/DDBJ databases">
        <authorList>
            <person name="Tran Van P."/>
        </authorList>
    </citation>
    <scope>NUCLEOTIDE SEQUENCE</scope>
</reference>
<evidence type="ECO:0000256" key="5">
    <source>
        <dbReference type="ARBA" id="ARBA00022771"/>
    </source>
</evidence>
<evidence type="ECO:0000256" key="11">
    <source>
        <dbReference type="SAM" id="MobiDB-lite"/>
    </source>
</evidence>
<evidence type="ECO:0000256" key="2">
    <source>
        <dbReference type="ARBA" id="ARBA00007269"/>
    </source>
</evidence>
<dbReference type="OrthoDB" id="6512771at2759"/>
<feature type="domain" description="RING-type" evidence="13">
    <location>
        <begin position="191"/>
        <end position="239"/>
    </location>
</feature>
<dbReference type="PANTHER" id="PTHR12360">
    <property type="entry name" value="NUCLEAR TRANSCRIPTION FACTOR, X-BOX BINDING 1 NFX1"/>
    <property type="match status" value="1"/>
</dbReference>
<evidence type="ECO:0000256" key="9">
    <source>
        <dbReference type="ARBA" id="ARBA00023242"/>
    </source>
</evidence>
<keyword evidence="5 10" id="KW-0863">Zinc-finger</keyword>
<dbReference type="CDD" id="cd16696">
    <property type="entry name" value="RING-CH-C4HC3_NFX1"/>
    <property type="match status" value="1"/>
</dbReference>
<evidence type="ECO:0000256" key="8">
    <source>
        <dbReference type="ARBA" id="ARBA00023163"/>
    </source>
</evidence>
<dbReference type="InterPro" id="IPR001374">
    <property type="entry name" value="R3H_dom"/>
</dbReference>
<dbReference type="SUPFAM" id="SSF82708">
    <property type="entry name" value="R3H domain"/>
    <property type="match status" value="1"/>
</dbReference>
<dbReference type="Proteomes" id="UP000677054">
    <property type="component" value="Unassembled WGS sequence"/>
</dbReference>
<dbReference type="GO" id="GO:0008270">
    <property type="term" value="F:zinc ion binding"/>
    <property type="evidence" value="ECO:0007669"/>
    <property type="project" value="UniProtKB-KW"/>
</dbReference>
<keyword evidence="9" id="KW-0539">Nucleus</keyword>
<evidence type="ECO:0000259" key="14">
    <source>
        <dbReference type="PROSITE" id="PS51061"/>
    </source>
</evidence>
<evidence type="ECO:0000259" key="12">
    <source>
        <dbReference type="PROSITE" id="PS50016"/>
    </source>
</evidence>
<dbReference type="CDD" id="cd02643">
    <property type="entry name" value="R3H_NF-X1"/>
    <property type="match status" value="1"/>
</dbReference>
<dbReference type="CDD" id="cd06008">
    <property type="entry name" value="NF-X1-zinc-finger"/>
    <property type="match status" value="7"/>
</dbReference>
<dbReference type="EMBL" id="CAJPEV010001226">
    <property type="protein sequence ID" value="CAG0891465.1"/>
    <property type="molecule type" value="Genomic_DNA"/>
</dbReference>
<feature type="region of interest" description="Disordered" evidence="11">
    <location>
        <begin position="81"/>
        <end position="175"/>
    </location>
</feature>
<keyword evidence="16" id="KW-1185">Reference proteome</keyword>
<dbReference type="PROSITE" id="PS50089">
    <property type="entry name" value="ZF_RING_2"/>
    <property type="match status" value="1"/>
</dbReference>
<evidence type="ECO:0000256" key="4">
    <source>
        <dbReference type="ARBA" id="ARBA00022737"/>
    </source>
</evidence>
<feature type="compositionally biased region" description="Polar residues" evidence="11">
    <location>
        <begin position="114"/>
        <end position="123"/>
    </location>
</feature>
<dbReference type="PROSITE" id="PS50016">
    <property type="entry name" value="ZF_PHD_2"/>
    <property type="match status" value="1"/>
</dbReference>
<keyword evidence="3" id="KW-0479">Metal-binding</keyword>
<evidence type="ECO:0000256" key="6">
    <source>
        <dbReference type="ARBA" id="ARBA00022833"/>
    </source>
</evidence>
<keyword evidence="7" id="KW-0805">Transcription regulation</keyword>
<dbReference type="Pfam" id="PF01424">
    <property type="entry name" value="R3H"/>
    <property type="match status" value="1"/>
</dbReference>
<dbReference type="InterPro" id="IPR000967">
    <property type="entry name" value="Znf_NFX1"/>
</dbReference>
<dbReference type="EMBL" id="LR900743">
    <property type="protein sequence ID" value="CAD7246739.1"/>
    <property type="molecule type" value="Genomic_DNA"/>
</dbReference>
<dbReference type="GO" id="GO:0000977">
    <property type="term" value="F:RNA polymerase II transcription regulatory region sequence-specific DNA binding"/>
    <property type="evidence" value="ECO:0007669"/>
    <property type="project" value="TreeGrafter"/>
</dbReference>
<organism evidence="15">
    <name type="scientific">Darwinula stevensoni</name>
    <dbReference type="NCBI Taxonomy" id="69355"/>
    <lineage>
        <taxon>Eukaryota</taxon>
        <taxon>Metazoa</taxon>
        <taxon>Ecdysozoa</taxon>
        <taxon>Arthropoda</taxon>
        <taxon>Crustacea</taxon>
        <taxon>Oligostraca</taxon>
        <taxon>Ostracoda</taxon>
        <taxon>Podocopa</taxon>
        <taxon>Podocopida</taxon>
        <taxon>Darwinulocopina</taxon>
        <taxon>Darwinuloidea</taxon>
        <taxon>Darwinulidae</taxon>
        <taxon>Darwinula</taxon>
    </lineage>
</organism>
<dbReference type="PROSITE" id="PS51061">
    <property type="entry name" value="R3H"/>
    <property type="match status" value="1"/>
</dbReference>
<dbReference type="SMART" id="SM00438">
    <property type="entry name" value="ZnF_NFX"/>
    <property type="match status" value="9"/>
</dbReference>
<evidence type="ECO:0000313" key="16">
    <source>
        <dbReference type="Proteomes" id="UP000677054"/>
    </source>
</evidence>
<dbReference type="GO" id="GO:0000122">
    <property type="term" value="P:negative regulation of transcription by RNA polymerase II"/>
    <property type="evidence" value="ECO:0007669"/>
    <property type="project" value="TreeGrafter"/>
</dbReference>
<keyword evidence="6" id="KW-0862">Zinc</keyword>
<dbReference type="GO" id="GO:0000981">
    <property type="term" value="F:DNA-binding transcription factor activity, RNA polymerase II-specific"/>
    <property type="evidence" value="ECO:0007669"/>
    <property type="project" value="TreeGrafter"/>
</dbReference>
<evidence type="ECO:0000256" key="7">
    <source>
        <dbReference type="ARBA" id="ARBA00023015"/>
    </source>
</evidence>
<keyword evidence="8" id="KW-0804">Transcription</keyword>
<dbReference type="InterPro" id="IPR001841">
    <property type="entry name" value="Znf_RING"/>
</dbReference>
<dbReference type="InterPro" id="IPR034078">
    <property type="entry name" value="NFX1_fam"/>
</dbReference>
<accession>A0A7R9A3X7</accession>
<keyword evidence="4" id="KW-0677">Repeat</keyword>
<feature type="region of interest" description="Disordered" evidence="11">
    <location>
        <begin position="927"/>
        <end position="965"/>
    </location>
</feature>
<feature type="domain" description="PHD-type" evidence="12">
    <location>
        <begin position="188"/>
        <end position="241"/>
    </location>
</feature>
<protein>
    <submittedName>
        <fullName evidence="15">Uncharacterized protein</fullName>
    </submittedName>
</protein>
<dbReference type="InterPro" id="IPR019787">
    <property type="entry name" value="Znf_PHD-finger"/>
</dbReference>
<feature type="compositionally biased region" description="Polar residues" evidence="11">
    <location>
        <begin position="931"/>
        <end position="941"/>
    </location>
</feature>
<evidence type="ECO:0000259" key="13">
    <source>
        <dbReference type="PROSITE" id="PS50089"/>
    </source>
</evidence>
<dbReference type="InterPro" id="IPR036867">
    <property type="entry name" value="R3H_dom_sf"/>
</dbReference>
<feature type="domain" description="R3H" evidence="14">
    <location>
        <begin position="822"/>
        <end position="887"/>
    </location>
</feature>
<gene>
    <name evidence="15" type="ORF">DSTB1V02_LOCUS6585</name>
</gene>
<dbReference type="Gene3D" id="3.30.1370.50">
    <property type="entry name" value="R3H-like domain"/>
    <property type="match status" value="1"/>
</dbReference>
<dbReference type="AlphaFoldDB" id="A0A7R9A3X7"/>
<comment type="subcellular location">
    <subcellularLocation>
        <location evidence="1">Nucleus</location>
    </subcellularLocation>
</comment>
<evidence type="ECO:0000313" key="15">
    <source>
        <dbReference type="EMBL" id="CAD7246739.1"/>
    </source>
</evidence>
<dbReference type="Pfam" id="PF01422">
    <property type="entry name" value="zf-NF-X1"/>
    <property type="match status" value="7"/>
</dbReference>